<protein>
    <submittedName>
        <fullName evidence="2">Uncharacterized protein</fullName>
    </submittedName>
</protein>
<reference evidence="3" key="2">
    <citation type="journal article" date="2019" name="Mol. Plant Microbe Interact.">
        <title>Genome sequence resources for four phytopathogenic fungi from the Colletotrichum orbiculare species complex.</title>
        <authorList>
            <person name="Gan P."/>
            <person name="Tsushima A."/>
            <person name="Narusaka M."/>
            <person name="Narusaka Y."/>
            <person name="Takano Y."/>
            <person name="Kubo Y."/>
            <person name="Shirasu K."/>
        </authorList>
    </citation>
    <scope>GENOME REANNOTATION</scope>
    <source>
        <strain evidence="3">104-T / ATCC 96160 / CBS 514.97 / LARS 414 / MAFF 240422</strain>
    </source>
</reference>
<comment type="caution">
    <text evidence="2">The sequence shown here is derived from an EMBL/GenBank/DDBJ whole genome shotgun (WGS) entry which is preliminary data.</text>
</comment>
<reference evidence="3" key="1">
    <citation type="journal article" date="2013" name="New Phytol.">
        <title>Comparative genomic and transcriptomic analyses reveal the hemibiotrophic stage shift of Colletotrichum fungi.</title>
        <authorList>
            <person name="Gan P."/>
            <person name="Ikeda K."/>
            <person name="Irieda H."/>
            <person name="Narusaka M."/>
            <person name="O'Connell R.J."/>
            <person name="Narusaka Y."/>
            <person name="Takano Y."/>
            <person name="Kubo Y."/>
            <person name="Shirasu K."/>
        </authorList>
    </citation>
    <scope>NUCLEOTIDE SEQUENCE [LARGE SCALE GENOMIC DNA]</scope>
    <source>
        <strain evidence="3">104-T / ATCC 96160 / CBS 514.97 / LARS 414 / MAFF 240422</strain>
    </source>
</reference>
<dbReference type="AlphaFoldDB" id="A0A484FFG1"/>
<evidence type="ECO:0000313" key="3">
    <source>
        <dbReference type="Proteomes" id="UP000014480"/>
    </source>
</evidence>
<sequence length="241" mass="25612">MDLFINANYLSQHTHLASSKHLQLVAICKTLIRNYSSRYHDSNMPPKKNAAASSSAEGAPASTHGCTDGEVLLLIAIVKQCPRPTYDADLIAQEIGSASGSSVRKRVSNAIAKYGWFSGLGASPADGDEAAASASTPQSRPKKTPVSRKKKAPAENEDEEGPETPTKKPRTAAKGKGKGKGKAAVKVKAESDGDDEQDMAVDQDDVAEQKDGVDKGVPAKEENEAEDDEGHTVDDQIREEI</sequence>
<dbReference type="OrthoDB" id="4851607at2759"/>
<feature type="compositionally biased region" description="Basic and acidic residues" evidence="1">
    <location>
        <begin position="230"/>
        <end position="241"/>
    </location>
</feature>
<feature type="compositionally biased region" description="Acidic residues" evidence="1">
    <location>
        <begin position="192"/>
        <end position="206"/>
    </location>
</feature>
<feature type="compositionally biased region" description="Low complexity" evidence="1">
    <location>
        <begin position="50"/>
        <end position="62"/>
    </location>
</feature>
<gene>
    <name evidence="2" type="ORF">Cob_v011400</name>
</gene>
<evidence type="ECO:0000256" key="1">
    <source>
        <dbReference type="SAM" id="MobiDB-lite"/>
    </source>
</evidence>
<dbReference type="EMBL" id="AMCV02000039">
    <property type="protein sequence ID" value="TDZ15727.1"/>
    <property type="molecule type" value="Genomic_DNA"/>
</dbReference>
<feature type="region of interest" description="Disordered" evidence="1">
    <location>
        <begin position="39"/>
        <end position="62"/>
    </location>
</feature>
<organism evidence="2 3">
    <name type="scientific">Colletotrichum orbiculare (strain 104-T / ATCC 96160 / CBS 514.97 / LARS 414 / MAFF 240422)</name>
    <name type="common">Cucumber anthracnose fungus</name>
    <name type="synonym">Colletotrichum lagenarium</name>
    <dbReference type="NCBI Taxonomy" id="1213857"/>
    <lineage>
        <taxon>Eukaryota</taxon>
        <taxon>Fungi</taxon>
        <taxon>Dikarya</taxon>
        <taxon>Ascomycota</taxon>
        <taxon>Pezizomycotina</taxon>
        <taxon>Sordariomycetes</taxon>
        <taxon>Hypocreomycetidae</taxon>
        <taxon>Glomerellales</taxon>
        <taxon>Glomerellaceae</taxon>
        <taxon>Colletotrichum</taxon>
        <taxon>Colletotrichum orbiculare species complex</taxon>
    </lineage>
</organism>
<accession>A0A484FFG1</accession>
<dbReference type="STRING" id="1213857.A0A484FFG1"/>
<proteinExistence type="predicted"/>
<evidence type="ECO:0000313" key="2">
    <source>
        <dbReference type="EMBL" id="TDZ15727.1"/>
    </source>
</evidence>
<feature type="region of interest" description="Disordered" evidence="1">
    <location>
        <begin position="125"/>
        <end position="241"/>
    </location>
</feature>
<name>A0A484FFG1_COLOR</name>
<keyword evidence="3" id="KW-1185">Reference proteome</keyword>
<feature type="compositionally biased region" description="Basic and acidic residues" evidence="1">
    <location>
        <begin position="207"/>
        <end position="222"/>
    </location>
</feature>
<feature type="compositionally biased region" description="Basic residues" evidence="1">
    <location>
        <begin position="167"/>
        <end position="185"/>
    </location>
</feature>
<feature type="compositionally biased region" description="Basic residues" evidence="1">
    <location>
        <begin position="140"/>
        <end position="151"/>
    </location>
</feature>
<dbReference type="Proteomes" id="UP000014480">
    <property type="component" value="Unassembled WGS sequence"/>
</dbReference>